<evidence type="ECO:0000313" key="2">
    <source>
        <dbReference type="Proteomes" id="UP000230611"/>
    </source>
</evidence>
<dbReference type="Proteomes" id="UP000230611">
    <property type="component" value="Unassembled WGS sequence"/>
</dbReference>
<gene>
    <name evidence="1" type="ORF">CO116_03615</name>
</gene>
<feature type="non-terminal residue" evidence="1">
    <location>
        <position position="1"/>
    </location>
</feature>
<proteinExistence type="predicted"/>
<sequence length="100" mass="11052">TASVEVERAVTLSIVNRQVALVWPMRLSTLSVLGSTVTEVKAAALAGLANKKMAPHTNNAVIKKIKCFFILLIILKLKKPAIKKLADFIIKILFSFYLTR</sequence>
<comment type="caution">
    <text evidence="1">The sequence shown here is derived from an EMBL/GenBank/DDBJ whole genome shotgun (WGS) entry which is preliminary data.</text>
</comment>
<reference evidence="2" key="1">
    <citation type="submission" date="2017-09" db="EMBL/GenBank/DDBJ databases">
        <title>Depth-based differentiation of microbial function through sediment-hosted aquifers and enrichment of novel symbionts in the deep terrestrial subsurface.</title>
        <authorList>
            <person name="Probst A.J."/>
            <person name="Ladd B."/>
            <person name="Jarett J.K."/>
            <person name="Geller-Mcgrath D.E."/>
            <person name="Sieber C.M.K."/>
            <person name="Emerson J.B."/>
            <person name="Anantharaman K."/>
            <person name="Thomas B.C."/>
            <person name="Malmstrom R."/>
            <person name="Stieglmeier M."/>
            <person name="Klingl A."/>
            <person name="Woyke T."/>
            <person name="Ryan C.M."/>
            <person name="Banfield J.F."/>
        </authorList>
    </citation>
    <scope>NUCLEOTIDE SEQUENCE [LARGE SCALE GENOMIC DNA]</scope>
</reference>
<dbReference type="EMBL" id="PFUO01000167">
    <property type="protein sequence ID" value="PJB15476.1"/>
    <property type="molecule type" value="Genomic_DNA"/>
</dbReference>
<dbReference type="AlphaFoldDB" id="A0A2M8AD75"/>
<protein>
    <submittedName>
        <fullName evidence="1">Uncharacterized protein</fullName>
    </submittedName>
</protein>
<evidence type="ECO:0000313" key="1">
    <source>
        <dbReference type="EMBL" id="PJB15476.1"/>
    </source>
</evidence>
<accession>A0A2M8AD75</accession>
<name>A0A2M8AD75_9BACT</name>
<organism evidence="1 2">
    <name type="scientific">Candidatus Falkowbacteria bacterium CG_4_9_14_3_um_filter_38_19</name>
    <dbReference type="NCBI Taxonomy" id="1974559"/>
    <lineage>
        <taxon>Bacteria</taxon>
        <taxon>Candidatus Falkowiibacteriota</taxon>
    </lineage>
</organism>